<organism evidence="3 4">
    <name type="scientific">Amycolatopsis lexingtonensis</name>
    <dbReference type="NCBI Taxonomy" id="218822"/>
    <lineage>
        <taxon>Bacteria</taxon>
        <taxon>Bacillati</taxon>
        <taxon>Actinomycetota</taxon>
        <taxon>Actinomycetes</taxon>
        <taxon>Pseudonocardiales</taxon>
        <taxon>Pseudonocardiaceae</taxon>
        <taxon>Amycolatopsis</taxon>
    </lineage>
</organism>
<evidence type="ECO:0000259" key="2">
    <source>
        <dbReference type="Pfam" id="PF12867"/>
    </source>
</evidence>
<name>A0ABR9HY95_9PSEU</name>
<dbReference type="Pfam" id="PF12867">
    <property type="entry name" value="DinB_2"/>
    <property type="match status" value="1"/>
</dbReference>
<dbReference type="EMBL" id="JADBEG010000001">
    <property type="protein sequence ID" value="MBE1495901.1"/>
    <property type="molecule type" value="Genomic_DNA"/>
</dbReference>
<gene>
    <name evidence="3" type="ORF">H4696_003001</name>
</gene>
<dbReference type="SUPFAM" id="SSF109854">
    <property type="entry name" value="DinB/YfiT-like putative metalloenzymes"/>
    <property type="match status" value="1"/>
</dbReference>
<comment type="caution">
    <text evidence="3">The sequence shown here is derived from an EMBL/GenBank/DDBJ whole genome shotgun (WGS) entry which is preliminary data.</text>
</comment>
<keyword evidence="1" id="KW-0812">Transmembrane</keyword>
<dbReference type="InterPro" id="IPR034660">
    <property type="entry name" value="DinB/YfiT-like"/>
</dbReference>
<feature type="transmembrane region" description="Helical" evidence="1">
    <location>
        <begin position="43"/>
        <end position="64"/>
    </location>
</feature>
<evidence type="ECO:0000256" key="1">
    <source>
        <dbReference type="SAM" id="Phobius"/>
    </source>
</evidence>
<proteinExistence type="predicted"/>
<dbReference type="InterPro" id="IPR024775">
    <property type="entry name" value="DinB-like"/>
</dbReference>
<accession>A0ABR9HY95</accession>
<dbReference type="RefSeq" id="WP_086857707.1">
    <property type="nucleotide sequence ID" value="NZ_JADBEG010000001.1"/>
</dbReference>
<sequence>MDKQAVHDELDRARRDFHELLTGAGAAALRAPSDGTRWTNRQLLFHMLLGYLIIRALSNLVRLFGRLPDPVSRRYAQVLNAATKPFDAVNFAGSWLGGTLLPQRWMLALFDHTIAALHRRLDRETDTDLARGMHYPTRWDPFFRDYMTLADVYRFPTRHFDFHRRQLTLH</sequence>
<evidence type="ECO:0000313" key="3">
    <source>
        <dbReference type="EMBL" id="MBE1495901.1"/>
    </source>
</evidence>
<feature type="domain" description="DinB-like" evidence="2">
    <location>
        <begin position="9"/>
        <end position="167"/>
    </location>
</feature>
<reference evidence="3 4" key="1">
    <citation type="submission" date="2020-10" db="EMBL/GenBank/DDBJ databases">
        <title>Sequencing the genomes of 1000 actinobacteria strains.</title>
        <authorList>
            <person name="Klenk H.-P."/>
        </authorList>
    </citation>
    <scope>NUCLEOTIDE SEQUENCE [LARGE SCALE GENOMIC DNA]</scope>
    <source>
        <strain evidence="3 4">DSM 44653</strain>
    </source>
</reference>
<keyword evidence="1" id="KW-0472">Membrane</keyword>
<protein>
    <recommendedName>
        <fullName evidence="2">DinB-like domain-containing protein</fullName>
    </recommendedName>
</protein>
<dbReference type="Proteomes" id="UP000631670">
    <property type="component" value="Unassembled WGS sequence"/>
</dbReference>
<keyword evidence="4" id="KW-1185">Reference proteome</keyword>
<keyword evidence="1" id="KW-1133">Transmembrane helix</keyword>
<evidence type="ECO:0000313" key="4">
    <source>
        <dbReference type="Proteomes" id="UP000631670"/>
    </source>
</evidence>
<dbReference type="Gene3D" id="1.20.120.450">
    <property type="entry name" value="dinb family like domain"/>
    <property type="match status" value="1"/>
</dbReference>